<evidence type="ECO:0000313" key="1">
    <source>
        <dbReference type="EMBL" id="PHJ18651.1"/>
    </source>
</evidence>
<name>A0A2C6JUG2_9APIC</name>
<dbReference type="Proteomes" id="UP000221165">
    <property type="component" value="Unassembled WGS sequence"/>
</dbReference>
<accession>A0A2C6JUG2</accession>
<feature type="non-terminal residue" evidence="1">
    <location>
        <position position="1"/>
    </location>
</feature>
<evidence type="ECO:0000313" key="2">
    <source>
        <dbReference type="Proteomes" id="UP000221165"/>
    </source>
</evidence>
<dbReference type="EMBL" id="MIGC01003969">
    <property type="protein sequence ID" value="PHJ18651.1"/>
    <property type="molecule type" value="Genomic_DNA"/>
</dbReference>
<dbReference type="AlphaFoldDB" id="A0A2C6JUG2"/>
<reference evidence="1 2" key="1">
    <citation type="journal article" date="2017" name="Int. J. Parasitol.">
        <title>The genome of the protozoan parasite Cystoisospora suis and a reverse vaccinology approach to identify vaccine candidates.</title>
        <authorList>
            <person name="Palmieri N."/>
            <person name="Shrestha A."/>
            <person name="Ruttkowski B."/>
            <person name="Beck T."/>
            <person name="Vogl C."/>
            <person name="Tomley F."/>
            <person name="Blake D.P."/>
            <person name="Joachim A."/>
        </authorList>
    </citation>
    <scope>NUCLEOTIDE SEQUENCE [LARGE SCALE GENOMIC DNA]</scope>
    <source>
        <strain evidence="1 2">Wien I</strain>
    </source>
</reference>
<proteinExistence type="predicted"/>
<sequence>GVFPYARSRLTYTERNARALQCLLVYREVGTPAASYKHPVRTEVQLRMLRGKWGGGTSSPPPRKAQTYLLCHPSLSTSETSASTEAFLDM</sequence>
<comment type="caution">
    <text evidence="1">The sequence shown here is derived from an EMBL/GenBank/DDBJ whole genome shotgun (WGS) entry which is preliminary data.</text>
</comment>
<gene>
    <name evidence="1" type="ORF">CSUI_007522</name>
</gene>
<protein>
    <submittedName>
        <fullName evidence="1">Uncharacterized protein</fullName>
    </submittedName>
</protein>
<organism evidence="1 2">
    <name type="scientific">Cystoisospora suis</name>
    <dbReference type="NCBI Taxonomy" id="483139"/>
    <lineage>
        <taxon>Eukaryota</taxon>
        <taxon>Sar</taxon>
        <taxon>Alveolata</taxon>
        <taxon>Apicomplexa</taxon>
        <taxon>Conoidasida</taxon>
        <taxon>Coccidia</taxon>
        <taxon>Eucoccidiorida</taxon>
        <taxon>Eimeriorina</taxon>
        <taxon>Sarcocystidae</taxon>
        <taxon>Cystoisospora</taxon>
    </lineage>
</organism>
<dbReference type="RefSeq" id="XP_067920357.1">
    <property type="nucleotide sequence ID" value="XM_068067667.1"/>
</dbReference>
<dbReference type="VEuPathDB" id="ToxoDB:CSUI_007522"/>
<keyword evidence="2" id="KW-1185">Reference proteome</keyword>
<dbReference type="GeneID" id="94430878"/>